<dbReference type="GO" id="GO:0003723">
    <property type="term" value="F:RNA binding"/>
    <property type="evidence" value="ECO:0007669"/>
    <property type="project" value="UniProtKB-UniRule"/>
</dbReference>
<sequence>MDYDTIEALVDAPFQKEHKPSLSTEMNTARRDSRSSERVPSVDGYRESRQSGSPRDTEGRYSRSKDRDDDRSGSRRHRRSRSRSPRHSRDHRDHRDYGDYYKDHRDYRDYRDRDYRDYRESRSHQTDRYDRDRRRSYSRERSIRRSKSPRGYGGSHHHRRRRSPSPPADEATCDRRTVFVMQLSARLRSSELEEFFSRAGKVRAARIIEDRNTGRSKGVGYVEFYEEESVAKAIELTGQKLLGIPVIAKHTESEKNRLALQASNQAQAAMETPAPSTPVDLSQHRLYVGSVNFDLTEEDLKQVLEPFGPIEFIKLHRDAETGKSKGFAFVQYKNAIDAKQAMERMNGYVLAGRAIKVGLVTEKGTTQNNGYQYNSSNGQINNSISIDDSDTAGYAMTSQSRADLMQKLARGDASLGATANPPAAPSPTTTSFVPPRQLPVVMPSRAVLLKNMFTDEDKLEPDWAQGLEEDVKEEAEKSGPVVHIHVEQESQGEIYLKFDTIQSATNAVHTLGGRFFAGRQIVAAFLPEMLYNVRFPRAANL</sequence>
<dbReference type="EMBL" id="MCFF01000021">
    <property type="protein sequence ID" value="ORZ14354.1"/>
    <property type="molecule type" value="Genomic_DNA"/>
</dbReference>
<evidence type="ECO:0000256" key="5">
    <source>
        <dbReference type="SAM" id="MobiDB-lite"/>
    </source>
</evidence>
<proteinExistence type="predicted"/>
<dbReference type="CDD" id="cd12283">
    <property type="entry name" value="RRM1_RBM39_like"/>
    <property type="match status" value="1"/>
</dbReference>
<keyword evidence="3 4" id="KW-0694">RNA-binding</keyword>
<dbReference type="PROSITE" id="PS50102">
    <property type="entry name" value="RRM"/>
    <property type="match status" value="3"/>
</dbReference>
<evidence type="ECO:0000259" key="6">
    <source>
        <dbReference type="PROSITE" id="PS50102"/>
    </source>
</evidence>
<dbReference type="GO" id="GO:1990446">
    <property type="term" value="F:U1 snRNP binding"/>
    <property type="evidence" value="ECO:0007669"/>
    <property type="project" value="EnsemblFungi"/>
</dbReference>
<feature type="compositionally biased region" description="Basic and acidic residues" evidence="5">
    <location>
        <begin position="44"/>
        <end position="73"/>
    </location>
</feature>
<dbReference type="InterPro" id="IPR006509">
    <property type="entry name" value="RBM39_SF"/>
</dbReference>
<dbReference type="InterPro" id="IPR000504">
    <property type="entry name" value="RRM_dom"/>
</dbReference>
<reference evidence="7 8" key="1">
    <citation type="submission" date="2016-07" db="EMBL/GenBank/DDBJ databases">
        <title>Pervasive Adenine N6-methylation of Active Genes in Fungi.</title>
        <authorList>
            <consortium name="DOE Joint Genome Institute"/>
            <person name="Mondo S.J."/>
            <person name="Dannebaum R.O."/>
            <person name="Kuo R.C."/>
            <person name="Labutti K."/>
            <person name="Haridas S."/>
            <person name="Kuo A."/>
            <person name="Salamov A."/>
            <person name="Ahrendt S.R."/>
            <person name="Lipzen A."/>
            <person name="Sullivan W."/>
            <person name="Andreopoulos W.B."/>
            <person name="Clum A."/>
            <person name="Lindquist E."/>
            <person name="Daum C."/>
            <person name="Ramamoorthy G.K."/>
            <person name="Gryganskyi A."/>
            <person name="Culley D."/>
            <person name="Magnuson J.K."/>
            <person name="James T.Y."/>
            <person name="O'Malley M.A."/>
            <person name="Stajich J.E."/>
            <person name="Spatafora J.W."/>
            <person name="Visel A."/>
            <person name="Grigoriev I.V."/>
        </authorList>
    </citation>
    <scope>NUCLEOTIDE SEQUENCE [LARGE SCALE GENOMIC DNA]</scope>
    <source>
        <strain evidence="7 8">NRRL 3116</strain>
    </source>
</reference>
<dbReference type="InterPro" id="IPR035979">
    <property type="entry name" value="RBD_domain_sf"/>
</dbReference>
<dbReference type="PANTHER" id="PTHR48036">
    <property type="entry name" value="SPLICING FACTOR (PAD-1), PUTATIVE (AFU_ORTHOLOGUE AFUA_1G15810)-RELATED"/>
    <property type="match status" value="1"/>
</dbReference>
<feature type="compositionally biased region" description="Basic and acidic residues" evidence="5">
    <location>
        <begin position="117"/>
        <end position="143"/>
    </location>
</feature>
<organism evidence="7 8">
    <name type="scientific">Lobosporangium transversale</name>
    <dbReference type="NCBI Taxonomy" id="64571"/>
    <lineage>
        <taxon>Eukaryota</taxon>
        <taxon>Fungi</taxon>
        <taxon>Fungi incertae sedis</taxon>
        <taxon>Mucoromycota</taxon>
        <taxon>Mortierellomycotina</taxon>
        <taxon>Mortierellomycetes</taxon>
        <taxon>Mortierellales</taxon>
        <taxon>Mortierellaceae</taxon>
        <taxon>Lobosporangium</taxon>
    </lineage>
</organism>
<dbReference type="STRING" id="64571.A0A1Y2GMW7"/>
<feature type="domain" description="RRM" evidence="6">
    <location>
        <begin position="176"/>
        <end position="253"/>
    </location>
</feature>
<gene>
    <name evidence="7" type="ORF">BCR41DRAFT_354729</name>
</gene>
<accession>A0A1Y2GMW7</accession>
<feature type="region of interest" description="Disordered" evidence="5">
    <location>
        <begin position="1"/>
        <end position="101"/>
    </location>
</feature>
<dbReference type="InterPro" id="IPR012677">
    <property type="entry name" value="Nucleotide-bd_a/b_plait_sf"/>
</dbReference>
<feature type="region of interest" description="Disordered" evidence="5">
    <location>
        <begin position="414"/>
        <end position="436"/>
    </location>
</feature>
<dbReference type="NCBIfam" id="TIGR01622">
    <property type="entry name" value="SF-CC1"/>
    <property type="match status" value="1"/>
</dbReference>
<name>A0A1Y2GMW7_9FUNG</name>
<evidence type="ECO:0000256" key="3">
    <source>
        <dbReference type="ARBA" id="ARBA00022884"/>
    </source>
</evidence>
<dbReference type="SMART" id="SM00360">
    <property type="entry name" value="RRM"/>
    <property type="match status" value="3"/>
</dbReference>
<comment type="caution">
    <text evidence="7">The sequence shown here is derived from an EMBL/GenBank/DDBJ whole genome shotgun (WGS) entry which is preliminary data.</text>
</comment>
<protein>
    <recommendedName>
        <fullName evidence="6">RRM domain-containing protein</fullName>
    </recommendedName>
</protein>
<dbReference type="GO" id="GO:0005681">
    <property type="term" value="C:spliceosomal complex"/>
    <property type="evidence" value="ECO:0007669"/>
    <property type="project" value="EnsemblFungi"/>
</dbReference>
<dbReference type="CDD" id="cd12284">
    <property type="entry name" value="RRM2_RBM23_RBM39"/>
    <property type="match status" value="1"/>
</dbReference>
<evidence type="ECO:0000313" key="7">
    <source>
        <dbReference type="EMBL" id="ORZ14354.1"/>
    </source>
</evidence>
<evidence type="ECO:0000256" key="2">
    <source>
        <dbReference type="ARBA" id="ARBA00022737"/>
    </source>
</evidence>
<keyword evidence="2" id="KW-0677">Repeat</keyword>
<feature type="region of interest" description="Disordered" evidence="5">
    <location>
        <begin position="117"/>
        <end position="173"/>
    </location>
</feature>
<dbReference type="SUPFAM" id="SSF54928">
    <property type="entry name" value="RNA-binding domain, RBD"/>
    <property type="match status" value="2"/>
</dbReference>
<dbReference type="FunCoup" id="A0A1Y2GMW7">
    <property type="interactions" value="961"/>
</dbReference>
<dbReference type="GeneID" id="33566218"/>
<dbReference type="GO" id="GO:0006397">
    <property type="term" value="P:mRNA processing"/>
    <property type="evidence" value="ECO:0007669"/>
    <property type="project" value="InterPro"/>
</dbReference>
<feature type="compositionally biased region" description="Basic and acidic residues" evidence="5">
    <location>
        <begin position="28"/>
        <end position="37"/>
    </location>
</feature>
<dbReference type="Proteomes" id="UP000193648">
    <property type="component" value="Unassembled WGS sequence"/>
</dbReference>
<evidence type="ECO:0000313" key="8">
    <source>
        <dbReference type="Proteomes" id="UP000193648"/>
    </source>
</evidence>
<evidence type="ECO:0000256" key="4">
    <source>
        <dbReference type="PROSITE-ProRule" id="PRU00176"/>
    </source>
</evidence>
<dbReference type="Pfam" id="PF15519">
    <property type="entry name" value="RBM39linker"/>
    <property type="match status" value="1"/>
</dbReference>
<keyword evidence="8" id="KW-1185">Reference proteome</keyword>
<dbReference type="AlphaFoldDB" id="A0A1Y2GMW7"/>
<dbReference type="OrthoDB" id="5411533at2759"/>
<dbReference type="Gene3D" id="3.30.70.330">
    <property type="match status" value="3"/>
</dbReference>
<dbReference type="CDD" id="cd12285">
    <property type="entry name" value="RRM3_RBM39_like"/>
    <property type="match status" value="1"/>
</dbReference>
<feature type="compositionally biased region" description="Basic residues" evidence="5">
    <location>
        <begin position="74"/>
        <end position="89"/>
    </location>
</feature>
<dbReference type="InParanoid" id="A0A1Y2GMW7"/>
<feature type="domain" description="RRM" evidence="6">
    <location>
        <begin position="445"/>
        <end position="528"/>
    </location>
</feature>
<feature type="compositionally biased region" description="Basic and acidic residues" evidence="5">
    <location>
        <begin position="90"/>
        <end position="101"/>
    </location>
</feature>
<feature type="domain" description="RRM" evidence="6">
    <location>
        <begin position="284"/>
        <end position="362"/>
    </location>
</feature>
<keyword evidence="1" id="KW-0597">Phosphoprotein</keyword>
<evidence type="ECO:0000256" key="1">
    <source>
        <dbReference type="ARBA" id="ARBA00022553"/>
    </source>
</evidence>
<dbReference type="InterPro" id="IPR029123">
    <property type="entry name" value="RBM39_linker"/>
</dbReference>
<dbReference type="Pfam" id="PF00076">
    <property type="entry name" value="RRM_1"/>
    <property type="match status" value="3"/>
</dbReference>
<feature type="compositionally biased region" description="Low complexity" evidence="5">
    <location>
        <begin position="417"/>
        <end position="431"/>
    </location>
</feature>
<dbReference type="RefSeq" id="XP_021880832.1">
    <property type="nucleotide sequence ID" value="XM_022024374.1"/>
</dbReference>